<dbReference type="AlphaFoldDB" id="A0A426ZV47"/>
<organism evidence="3 4">
    <name type="scientific">Ensete ventricosum</name>
    <name type="common">Abyssinian banana</name>
    <name type="synonym">Musa ensete</name>
    <dbReference type="NCBI Taxonomy" id="4639"/>
    <lineage>
        <taxon>Eukaryota</taxon>
        <taxon>Viridiplantae</taxon>
        <taxon>Streptophyta</taxon>
        <taxon>Embryophyta</taxon>
        <taxon>Tracheophyta</taxon>
        <taxon>Spermatophyta</taxon>
        <taxon>Magnoliopsida</taxon>
        <taxon>Liliopsida</taxon>
        <taxon>Zingiberales</taxon>
        <taxon>Musaceae</taxon>
        <taxon>Ensete</taxon>
    </lineage>
</organism>
<evidence type="ECO:0000313" key="4">
    <source>
        <dbReference type="Proteomes" id="UP000287651"/>
    </source>
</evidence>
<keyword evidence="1" id="KW-0175">Coiled coil</keyword>
<evidence type="ECO:0000256" key="2">
    <source>
        <dbReference type="SAM" id="MobiDB-lite"/>
    </source>
</evidence>
<gene>
    <name evidence="3" type="ORF">B296_00007838</name>
</gene>
<feature type="region of interest" description="Disordered" evidence="2">
    <location>
        <begin position="1"/>
        <end position="28"/>
    </location>
</feature>
<dbReference type="Proteomes" id="UP000287651">
    <property type="component" value="Unassembled WGS sequence"/>
</dbReference>
<feature type="coiled-coil region" evidence="1">
    <location>
        <begin position="32"/>
        <end position="59"/>
    </location>
</feature>
<evidence type="ECO:0000256" key="1">
    <source>
        <dbReference type="SAM" id="Coils"/>
    </source>
</evidence>
<dbReference type="EMBL" id="AMZH03004893">
    <property type="protein sequence ID" value="RRT67848.1"/>
    <property type="molecule type" value="Genomic_DNA"/>
</dbReference>
<evidence type="ECO:0000313" key="3">
    <source>
        <dbReference type="EMBL" id="RRT67848.1"/>
    </source>
</evidence>
<name>A0A426ZV47_ENSVE</name>
<comment type="caution">
    <text evidence="3">The sequence shown here is derived from an EMBL/GenBank/DDBJ whole genome shotgun (WGS) entry which is preliminary data.</text>
</comment>
<sequence length="83" mass="9400">MRLGTSSVTPARSVSHPPPRPPELDTLSFDSMDSLREQLHQVSQRLDEVEKEFVKSKEDLGESFKGGFLFVPKIQDKPILTNF</sequence>
<reference evidence="3 4" key="1">
    <citation type="journal article" date="2014" name="Agronomy (Basel)">
        <title>A Draft Genome Sequence for Ensete ventricosum, the Drought-Tolerant Tree Against Hunger.</title>
        <authorList>
            <person name="Harrison J."/>
            <person name="Moore K.A."/>
            <person name="Paszkiewicz K."/>
            <person name="Jones T."/>
            <person name="Grant M."/>
            <person name="Ambacheew D."/>
            <person name="Muzemil S."/>
            <person name="Studholme D.J."/>
        </authorList>
    </citation>
    <scope>NUCLEOTIDE SEQUENCE [LARGE SCALE GENOMIC DNA]</scope>
</reference>
<accession>A0A426ZV47</accession>
<feature type="compositionally biased region" description="Polar residues" evidence="2">
    <location>
        <begin position="1"/>
        <end position="12"/>
    </location>
</feature>
<protein>
    <submittedName>
        <fullName evidence="3">Uncharacterized protein</fullName>
    </submittedName>
</protein>
<proteinExistence type="predicted"/>